<sequence>MNNLPELSLYVHLPWCDKKCPYCDFNITTDSLNDSVKELFNALKNDLGQSEPLINQRPFKSIYFGGGTPSKVPTTFIKDFLDFLHSKFRVVLNCEVSFEANPIDLTSDYIAELKDSGINRMSVGIQSFDDDYLGSLGRNHNASDSLKALRLLSKSELIGTIDLIYGGPNSNSLTLKNDMEIFLDAGINHLSLYQLNIEPNTIFYKKRPLLPDENEIEKAEIISSDLLVKNDFNQYEISSWSKENSKSIHNQNYWKYGDYLGIGPGASSKIFKDNFHHRFRKRNSIKSYINDTKPIHMKKLEGKELDFDLAINILRNKLGIDDKNLATNQIKLSERFIEKYKIGIDLGYFQKGRFGTTDKGFKFLDDAVSLFS</sequence>
<dbReference type="AlphaFoldDB" id="A0A368BUU3"/>
<organism evidence="4 5">
    <name type="scientific">SAR86 cluster bacterium</name>
    <dbReference type="NCBI Taxonomy" id="2030880"/>
    <lineage>
        <taxon>Bacteria</taxon>
        <taxon>Pseudomonadati</taxon>
        <taxon>Pseudomonadota</taxon>
        <taxon>Gammaproteobacteria</taxon>
        <taxon>SAR86 cluster</taxon>
    </lineage>
</organism>
<keyword evidence="2" id="KW-0963">Cytoplasm</keyword>
<evidence type="ECO:0000259" key="3">
    <source>
        <dbReference type="PROSITE" id="PS51918"/>
    </source>
</evidence>
<comment type="similarity">
    <text evidence="1">Belongs to the anaerobic coproporphyrinogen-III oxidase family. HemW subfamily.</text>
</comment>
<dbReference type="Proteomes" id="UP000253307">
    <property type="component" value="Unassembled WGS sequence"/>
</dbReference>
<dbReference type="NCBIfam" id="TIGR00539">
    <property type="entry name" value="hemN_rel"/>
    <property type="match status" value="1"/>
</dbReference>
<dbReference type="PANTHER" id="PTHR13932">
    <property type="entry name" value="COPROPORPHYRINIGEN III OXIDASE"/>
    <property type="match status" value="1"/>
</dbReference>
<dbReference type="GO" id="GO:0004109">
    <property type="term" value="F:coproporphyrinogen oxidase activity"/>
    <property type="evidence" value="ECO:0007669"/>
    <property type="project" value="InterPro"/>
</dbReference>
<dbReference type="SMART" id="SM00729">
    <property type="entry name" value="Elp3"/>
    <property type="match status" value="1"/>
</dbReference>
<keyword evidence="2" id="KW-0949">S-adenosyl-L-methionine</keyword>
<dbReference type="SFLD" id="SFLDS00029">
    <property type="entry name" value="Radical_SAM"/>
    <property type="match status" value="1"/>
</dbReference>
<name>A0A368BUU3_9GAMM</name>
<dbReference type="PANTHER" id="PTHR13932:SF5">
    <property type="entry name" value="RADICAL S-ADENOSYL METHIONINE DOMAIN-CONTAINING PROTEIN 1, MITOCHONDRIAL"/>
    <property type="match status" value="1"/>
</dbReference>
<dbReference type="InterPro" id="IPR023404">
    <property type="entry name" value="rSAM_horseshoe"/>
</dbReference>
<dbReference type="InterPro" id="IPR006638">
    <property type="entry name" value="Elp3/MiaA/NifB-like_rSAM"/>
</dbReference>
<protein>
    <recommendedName>
        <fullName evidence="2">Heme chaperone HemW</fullName>
    </recommendedName>
</protein>
<keyword evidence="2" id="KW-0004">4Fe-4S</keyword>
<dbReference type="SFLD" id="SFLDG01065">
    <property type="entry name" value="anaerobic_coproporphyrinogen-I"/>
    <property type="match status" value="1"/>
</dbReference>
<comment type="subcellular location">
    <subcellularLocation>
        <location evidence="2">Cytoplasm</location>
    </subcellularLocation>
</comment>
<dbReference type="SFLD" id="SFLDF00288">
    <property type="entry name" value="HemN-like__clustered_with_nucl"/>
    <property type="match status" value="1"/>
</dbReference>
<gene>
    <name evidence="4" type="ORF">DBW96_03250</name>
</gene>
<dbReference type="PROSITE" id="PS51918">
    <property type="entry name" value="RADICAL_SAM"/>
    <property type="match status" value="1"/>
</dbReference>
<dbReference type="GO" id="GO:0051539">
    <property type="term" value="F:4 iron, 4 sulfur cluster binding"/>
    <property type="evidence" value="ECO:0007669"/>
    <property type="project" value="UniProtKB-UniRule"/>
</dbReference>
<evidence type="ECO:0000313" key="5">
    <source>
        <dbReference type="Proteomes" id="UP000253307"/>
    </source>
</evidence>
<dbReference type="Pfam" id="PF04055">
    <property type="entry name" value="Radical_SAM"/>
    <property type="match status" value="1"/>
</dbReference>
<keyword evidence="2" id="KW-0408">Iron</keyword>
<keyword evidence="2" id="KW-0479">Metal-binding</keyword>
<dbReference type="GO" id="GO:0006779">
    <property type="term" value="P:porphyrin-containing compound biosynthetic process"/>
    <property type="evidence" value="ECO:0007669"/>
    <property type="project" value="InterPro"/>
</dbReference>
<dbReference type="InterPro" id="IPR058240">
    <property type="entry name" value="rSAM_sf"/>
</dbReference>
<dbReference type="InterPro" id="IPR004559">
    <property type="entry name" value="HemW-like"/>
</dbReference>
<dbReference type="InterPro" id="IPR007197">
    <property type="entry name" value="rSAM"/>
</dbReference>
<evidence type="ECO:0000256" key="2">
    <source>
        <dbReference type="RuleBase" id="RU364116"/>
    </source>
</evidence>
<dbReference type="CDD" id="cd01335">
    <property type="entry name" value="Radical_SAM"/>
    <property type="match status" value="1"/>
</dbReference>
<dbReference type="SUPFAM" id="SSF102114">
    <property type="entry name" value="Radical SAM enzymes"/>
    <property type="match status" value="1"/>
</dbReference>
<dbReference type="SFLD" id="SFLDF00562">
    <property type="entry name" value="HemN-like__clustered_with_heat"/>
    <property type="match status" value="1"/>
</dbReference>
<keyword evidence="2" id="KW-0349">Heme</keyword>
<accession>A0A368BUU3</accession>
<evidence type="ECO:0000313" key="4">
    <source>
        <dbReference type="EMBL" id="RCL40637.1"/>
    </source>
</evidence>
<evidence type="ECO:0000256" key="1">
    <source>
        <dbReference type="ARBA" id="ARBA00006100"/>
    </source>
</evidence>
<dbReference type="InterPro" id="IPR034505">
    <property type="entry name" value="Coproporphyrinogen-III_oxidase"/>
</dbReference>
<keyword evidence="2" id="KW-0411">Iron-sulfur</keyword>
<dbReference type="GO" id="GO:0046872">
    <property type="term" value="F:metal ion binding"/>
    <property type="evidence" value="ECO:0007669"/>
    <property type="project" value="UniProtKB-UniRule"/>
</dbReference>
<comment type="caution">
    <text evidence="4">The sequence shown here is derived from an EMBL/GenBank/DDBJ whole genome shotgun (WGS) entry which is preliminary data.</text>
</comment>
<proteinExistence type="inferred from homology"/>
<keyword evidence="2" id="KW-0143">Chaperone</keyword>
<dbReference type="Gene3D" id="3.80.30.20">
    <property type="entry name" value="tm_1862 like domain"/>
    <property type="match status" value="1"/>
</dbReference>
<dbReference type="EMBL" id="QOPE01000023">
    <property type="protein sequence ID" value="RCL40637.1"/>
    <property type="molecule type" value="Genomic_DNA"/>
</dbReference>
<feature type="domain" description="Radical SAM core" evidence="3">
    <location>
        <begin position="1"/>
        <end position="233"/>
    </location>
</feature>
<reference evidence="4 5" key="1">
    <citation type="journal article" date="2018" name="Microbiome">
        <title>Fine metagenomic profile of the Mediterranean stratified and mixed water columns revealed by assembly and recruitment.</title>
        <authorList>
            <person name="Haro-Moreno J.M."/>
            <person name="Lopez-Perez M."/>
            <person name="De La Torre J.R."/>
            <person name="Picazo A."/>
            <person name="Camacho A."/>
            <person name="Rodriguez-Valera F."/>
        </authorList>
    </citation>
    <scope>NUCLEOTIDE SEQUENCE [LARGE SCALE GENOMIC DNA]</scope>
    <source>
        <strain evidence="4">MED-G82</strain>
    </source>
</reference>
<comment type="function">
    <text evidence="2">Probably acts as a heme chaperone, transferring heme to an unknown acceptor. Binds one molecule of heme per monomer, possibly covalently. Binds 1 [4Fe-4S] cluster. The cluster is coordinated with 3 cysteines and an exchangeable S-adenosyl-L-methionine.</text>
</comment>
<dbReference type="GO" id="GO:0005737">
    <property type="term" value="C:cytoplasm"/>
    <property type="evidence" value="ECO:0007669"/>
    <property type="project" value="UniProtKB-SubCell"/>
</dbReference>